<protein>
    <submittedName>
        <fullName evidence="3">ATP-binding protein</fullName>
    </submittedName>
</protein>
<name>A0ABX9LLI7_9ACTN</name>
<evidence type="ECO:0000259" key="2">
    <source>
        <dbReference type="Pfam" id="PF13304"/>
    </source>
</evidence>
<gene>
    <name evidence="3" type="ORF">DI270_011565</name>
</gene>
<evidence type="ECO:0000313" key="3">
    <source>
        <dbReference type="EMBL" id="RGA04772.1"/>
    </source>
</evidence>
<feature type="domain" description="ATPase AAA-type core" evidence="2">
    <location>
        <begin position="17"/>
        <end position="54"/>
    </location>
</feature>
<keyword evidence="3" id="KW-0067">ATP-binding</keyword>
<sequence>MEFKSFRSDSVLRMGGMTVLIGRNSSGKSNALDGLEVLSRLAAGADLVNAAASRPPGTGVPAGATARPPSAPPGCSRLSFRSA</sequence>
<dbReference type="Proteomes" id="UP000262538">
    <property type="component" value="Unassembled WGS sequence"/>
</dbReference>
<dbReference type="InterPro" id="IPR003959">
    <property type="entry name" value="ATPase_AAA_core"/>
</dbReference>
<dbReference type="GO" id="GO:0005524">
    <property type="term" value="F:ATP binding"/>
    <property type="evidence" value="ECO:0007669"/>
    <property type="project" value="UniProtKB-KW"/>
</dbReference>
<evidence type="ECO:0000256" key="1">
    <source>
        <dbReference type="SAM" id="MobiDB-lite"/>
    </source>
</evidence>
<proteinExistence type="predicted"/>
<keyword evidence="3" id="KW-0547">Nucleotide-binding</keyword>
<organism evidence="3 4">
    <name type="scientific">Microbispora triticiradicis</name>
    <dbReference type="NCBI Taxonomy" id="2200763"/>
    <lineage>
        <taxon>Bacteria</taxon>
        <taxon>Bacillati</taxon>
        <taxon>Actinomycetota</taxon>
        <taxon>Actinomycetes</taxon>
        <taxon>Streptosporangiales</taxon>
        <taxon>Streptosporangiaceae</taxon>
        <taxon>Microbispora</taxon>
    </lineage>
</organism>
<dbReference type="EMBL" id="QFZU02000050">
    <property type="protein sequence ID" value="RGA04772.1"/>
    <property type="molecule type" value="Genomic_DNA"/>
</dbReference>
<dbReference type="InterPro" id="IPR027417">
    <property type="entry name" value="P-loop_NTPase"/>
</dbReference>
<dbReference type="Gene3D" id="3.40.50.300">
    <property type="entry name" value="P-loop containing nucleotide triphosphate hydrolases"/>
    <property type="match status" value="1"/>
</dbReference>
<keyword evidence="4" id="KW-1185">Reference proteome</keyword>
<dbReference type="Pfam" id="PF13304">
    <property type="entry name" value="AAA_21"/>
    <property type="match status" value="1"/>
</dbReference>
<reference evidence="3 4" key="1">
    <citation type="submission" date="2018-08" db="EMBL/GenBank/DDBJ databases">
        <title>Microbispora. triticiradicis sp. nov., a novel actinomycete isolated from the root of wheat (Triticum aestivum L.)).</title>
        <authorList>
            <person name="Han C."/>
        </authorList>
    </citation>
    <scope>NUCLEOTIDE SEQUENCE [LARGE SCALE GENOMIC DNA]</scope>
    <source>
        <strain evidence="3 4">NEAU-HRDPA2-9</strain>
    </source>
</reference>
<evidence type="ECO:0000313" key="4">
    <source>
        <dbReference type="Proteomes" id="UP000262538"/>
    </source>
</evidence>
<comment type="caution">
    <text evidence="3">The sequence shown here is derived from an EMBL/GenBank/DDBJ whole genome shotgun (WGS) entry which is preliminary data.</text>
</comment>
<feature type="region of interest" description="Disordered" evidence="1">
    <location>
        <begin position="52"/>
        <end position="83"/>
    </location>
</feature>
<accession>A0ABX9LLI7</accession>